<dbReference type="OrthoDB" id="359789at2"/>
<accession>C6LMF9</accession>
<evidence type="ECO:0000313" key="2">
    <source>
        <dbReference type="Proteomes" id="UP000005561"/>
    </source>
</evidence>
<dbReference type="eggNOG" id="ENOG5031KJ2">
    <property type="taxonomic scope" value="Bacteria"/>
</dbReference>
<keyword evidence="2" id="KW-1185">Reference proteome</keyword>
<dbReference type="EMBL" id="ACCL02000043">
    <property type="protein sequence ID" value="EET58185.1"/>
    <property type="molecule type" value="Genomic_DNA"/>
</dbReference>
<organism evidence="1 2">
    <name type="scientific">Marvinbryantia formatexigens DSM 14469</name>
    <dbReference type="NCBI Taxonomy" id="478749"/>
    <lineage>
        <taxon>Bacteria</taxon>
        <taxon>Bacillati</taxon>
        <taxon>Bacillota</taxon>
        <taxon>Clostridia</taxon>
        <taxon>Lachnospirales</taxon>
        <taxon>Lachnospiraceae</taxon>
        <taxon>Marvinbryantia</taxon>
    </lineage>
</organism>
<comment type="caution">
    <text evidence="1">The sequence shown here is derived from an EMBL/GenBank/DDBJ whole genome shotgun (WGS) entry which is preliminary data.</text>
</comment>
<reference evidence="1" key="1">
    <citation type="submission" date="2009-07" db="EMBL/GenBank/DDBJ databases">
        <authorList>
            <person name="Weinstock G."/>
            <person name="Sodergren E."/>
            <person name="Clifton S."/>
            <person name="Fulton L."/>
            <person name="Fulton B."/>
            <person name="Courtney L."/>
            <person name="Fronick C."/>
            <person name="Harrison M."/>
            <person name="Strong C."/>
            <person name="Farmer C."/>
            <person name="Delahaunty K."/>
            <person name="Markovic C."/>
            <person name="Hall O."/>
            <person name="Minx P."/>
            <person name="Tomlinson C."/>
            <person name="Mitreva M."/>
            <person name="Nelson J."/>
            <person name="Hou S."/>
            <person name="Wollam A."/>
            <person name="Pepin K.H."/>
            <person name="Johnson M."/>
            <person name="Bhonagiri V."/>
            <person name="Nash W.E."/>
            <person name="Warren W."/>
            <person name="Chinwalla A."/>
            <person name="Mardis E.R."/>
            <person name="Wilson R.K."/>
        </authorList>
    </citation>
    <scope>NUCLEOTIDE SEQUENCE [LARGE SCALE GENOMIC DNA]</scope>
    <source>
        <strain evidence="1">DSM 14469</strain>
    </source>
</reference>
<name>C6LMF9_9FIRM</name>
<sequence length="153" mass="17496">MENAGREPVKDNDLFFTCSLIDYIARKTKNTRAEVVNALGKKNLAKIYDLADVYHSDNIERVSDDFIKEAGIKTGSFDNVAACKYAIPSYWDVGKVYKRLIKAVAKCEKIEIIDALLEVYNSFISSKIDDYNSSMYYENPSYLLECYLENKVI</sequence>
<evidence type="ECO:0000313" key="1">
    <source>
        <dbReference type="EMBL" id="EET58185.1"/>
    </source>
</evidence>
<gene>
    <name evidence="1" type="ORF">BRYFOR_09859</name>
</gene>
<protein>
    <submittedName>
        <fullName evidence="1">Uncharacterized protein</fullName>
    </submittedName>
</protein>
<dbReference type="RefSeq" id="WP_006864610.1">
    <property type="nucleotide sequence ID" value="NZ_ACCL02000043.1"/>
</dbReference>
<dbReference type="STRING" id="168384.SAMN05660368_04187"/>
<dbReference type="Proteomes" id="UP000005561">
    <property type="component" value="Unassembled WGS sequence"/>
</dbReference>
<dbReference type="AlphaFoldDB" id="C6LMF9"/>
<proteinExistence type="predicted"/>